<dbReference type="PIRSF" id="PIRSF000398">
    <property type="entry name" value="M_m6A_EcoRV"/>
    <property type="match status" value="1"/>
</dbReference>
<dbReference type="PANTHER" id="PTHR30481:SF4">
    <property type="entry name" value="SITE-SPECIFIC DNA-METHYLTRANSFERASE (ADENINE-SPECIFIC)"/>
    <property type="match status" value="1"/>
</dbReference>
<keyword evidence="5" id="KW-1185">Reference proteome</keyword>
<protein>
    <submittedName>
        <fullName evidence="4">DNA adenine methylase</fullName>
    </submittedName>
</protein>
<dbReference type="Proteomes" id="UP000574133">
    <property type="component" value="Unassembled WGS sequence"/>
</dbReference>
<sequence>MNAPRILHYPGSKWSLAEWIISHMPPHTTYLEPFFGSGAVFFNKAPSALETINDIDGDVVNLFKVIRDRPGELARGIKWTPWARGEFYTCSRPRGGGEAELERARMFLVRCWQSIRVKTGSISGWKCRATADDAYRVKQWNELPEKIAEVAERLKQVQIENRPALEVIARYKRQDVLIYADPPYLLGARNGAIYQNEMDETDHAQLLEALDGHPGPVFLSGYDSRLYNDRLKHWRREERQQVIETGQSRTEVLWINPVAEEHAGKQLTLF</sequence>
<dbReference type="InterPro" id="IPR012327">
    <property type="entry name" value="MeTrfase_D12"/>
</dbReference>
<keyword evidence="3" id="KW-0949">S-adenosyl-L-methionine</keyword>
<dbReference type="PRINTS" id="PR00505">
    <property type="entry name" value="D12N6MTFRASE"/>
</dbReference>
<dbReference type="AlphaFoldDB" id="A0A841T592"/>
<name>A0A841T592_9BACL</name>
<dbReference type="GO" id="GO:0009007">
    <property type="term" value="F:site-specific DNA-methyltransferase (adenine-specific) activity"/>
    <property type="evidence" value="ECO:0007669"/>
    <property type="project" value="UniProtKB-EC"/>
</dbReference>
<dbReference type="EMBL" id="JACJVN010000017">
    <property type="protein sequence ID" value="MBB6676484.1"/>
    <property type="molecule type" value="Genomic_DNA"/>
</dbReference>
<evidence type="ECO:0000313" key="5">
    <source>
        <dbReference type="Proteomes" id="UP000574133"/>
    </source>
</evidence>
<dbReference type="GO" id="GO:0032259">
    <property type="term" value="P:methylation"/>
    <property type="evidence" value="ECO:0007669"/>
    <property type="project" value="UniProtKB-KW"/>
</dbReference>
<accession>A0A841T592</accession>
<dbReference type="SUPFAM" id="SSF53335">
    <property type="entry name" value="S-adenosyl-L-methionine-dependent methyltransferases"/>
    <property type="match status" value="1"/>
</dbReference>
<comment type="caution">
    <text evidence="4">The sequence shown here is derived from an EMBL/GenBank/DDBJ whole genome shotgun (WGS) entry which is preliminary data.</text>
</comment>
<keyword evidence="1 4" id="KW-0489">Methyltransferase</keyword>
<gene>
    <name evidence="4" type="ORF">H4Q31_03990</name>
</gene>
<evidence type="ECO:0000313" key="4">
    <source>
        <dbReference type="EMBL" id="MBB6676484.1"/>
    </source>
</evidence>
<dbReference type="GO" id="GO:0006298">
    <property type="term" value="P:mismatch repair"/>
    <property type="evidence" value="ECO:0007669"/>
    <property type="project" value="TreeGrafter"/>
</dbReference>
<keyword evidence="2" id="KW-0808">Transferase</keyword>
<dbReference type="Pfam" id="PF02086">
    <property type="entry name" value="MethyltransfD12"/>
    <property type="match status" value="1"/>
</dbReference>
<evidence type="ECO:0000256" key="3">
    <source>
        <dbReference type="ARBA" id="ARBA00022691"/>
    </source>
</evidence>
<dbReference type="RefSeq" id="WP_185177778.1">
    <property type="nucleotide sequence ID" value="NZ_CBCSEP010000004.1"/>
</dbReference>
<dbReference type="GO" id="GO:1904047">
    <property type="term" value="F:S-adenosyl-L-methionine binding"/>
    <property type="evidence" value="ECO:0007669"/>
    <property type="project" value="TreeGrafter"/>
</dbReference>
<dbReference type="InterPro" id="IPR012263">
    <property type="entry name" value="M_m6A_EcoRV"/>
</dbReference>
<dbReference type="InterPro" id="IPR029063">
    <property type="entry name" value="SAM-dependent_MTases_sf"/>
</dbReference>
<proteinExistence type="predicted"/>
<evidence type="ECO:0000256" key="2">
    <source>
        <dbReference type="ARBA" id="ARBA00022679"/>
    </source>
</evidence>
<dbReference type="PANTHER" id="PTHR30481">
    <property type="entry name" value="DNA ADENINE METHYLASE"/>
    <property type="match status" value="1"/>
</dbReference>
<dbReference type="GO" id="GO:0043565">
    <property type="term" value="F:sequence-specific DNA binding"/>
    <property type="evidence" value="ECO:0007669"/>
    <property type="project" value="TreeGrafter"/>
</dbReference>
<dbReference type="Gene3D" id="3.40.50.150">
    <property type="entry name" value="Vaccinia Virus protein VP39"/>
    <property type="match status" value="2"/>
</dbReference>
<organism evidence="4 5">
    <name type="scientific">Cohnella lubricantis</name>
    <dbReference type="NCBI Taxonomy" id="2163172"/>
    <lineage>
        <taxon>Bacteria</taxon>
        <taxon>Bacillati</taxon>
        <taxon>Bacillota</taxon>
        <taxon>Bacilli</taxon>
        <taxon>Bacillales</taxon>
        <taxon>Paenibacillaceae</taxon>
        <taxon>Cohnella</taxon>
    </lineage>
</organism>
<reference evidence="4 5" key="1">
    <citation type="submission" date="2020-08" db="EMBL/GenBank/DDBJ databases">
        <title>Cohnella phylogeny.</title>
        <authorList>
            <person name="Dunlap C."/>
        </authorList>
    </citation>
    <scope>NUCLEOTIDE SEQUENCE [LARGE SCALE GENOMIC DNA]</scope>
    <source>
        <strain evidence="4 5">DSM 103658</strain>
    </source>
</reference>
<dbReference type="GO" id="GO:0009307">
    <property type="term" value="P:DNA restriction-modification system"/>
    <property type="evidence" value="ECO:0007669"/>
    <property type="project" value="InterPro"/>
</dbReference>
<evidence type="ECO:0000256" key="1">
    <source>
        <dbReference type="ARBA" id="ARBA00022603"/>
    </source>
</evidence>